<dbReference type="EMBL" id="RDQZ01000005">
    <property type="protein sequence ID" value="RXH15358.1"/>
    <property type="molecule type" value="Genomic_DNA"/>
</dbReference>
<name>A0ABY0E956_9BRAD</name>
<dbReference type="Proteomes" id="UP000290401">
    <property type="component" value="Unassembled WGS sequence"/>
</dbReference>
<comment type="caution">
    <text evidence="2">The sequence shown here is derived from an EMBL/GenBank/DDBJ whole genome shotgun (WGS) entry which is preliminary data.</text>
</comment>
<evidence type="ECO:0000259" key="1">
    <source>
        <dbReference type="Pfam" id="PF07484"/>
    </source>
</evidence>
<protein>
    <submittedName>
        <fullName evidence="2">Phage tail protein</fullName>
    </submittedName>
</protein>
<keyword evidence="3" id="KW-1185">Reference proteome</keyword>
<feature type="domain" description="Phage tail collar" evidence="1">
    <location>
        <begin position="6"/>
        <end position="62"/>
    </location>
</feature>
<evidence type="ECO:0000313" key="3">
    <source>
        <dbReference type="Proteomes" id="UP000290401"/>
    </source>
</evidence>
<dbReference type="Pfam" id="PF07484">
    <property type="entry name" value="Collar"/>
    <property type="match status" value="1"/>
</dbReference>
<dbReference type="InterPro" id="IPR011083">
    <property type="entry name" value="Phage_tail_collar_dom"/>
</dbReference>
<dbReference type="RefSeq" id="WP_128958096.1">
    <property type="nucleotide sequence ID" value="NZ_RDQY01000017.1"/>
</dbReference>
<dbReference type="Gene3D" id="3.90.1340.10">
    <property type="entry name" value="Phage tail collar domain"/>
    <property type="match status" value="1"/>
</dbReference>
<sequence length="178" mass="19033">MEPFVGQIILVGFNFAPYGWFLCQGQLVPIANYETLYALIGTTYGGDGQSTFALPDLRGRVPTHQGQLTGGSTYTIGERIGTEEVSLISNQVGQHNHQFKTSSQAANSITPGNTMALGVSKSGTPNSGIFVYGTSTPNTTLNPNSISSSGNSLPHENRQPYLAFNYIIAWAGIFPARN</sequence>
<organism evidence="2 3">
    <name type="scientific">Bradyrhizobium guangzhouense</name>
    <dbReference type="NCBI Taxonomy" id="1325095"/>
    <lineage>
        <taxon>Bacteria</taxon>
        <taxon>Pseudomonadati</taxon>
        <taxon>Pseudomonadota</taxon>
        <taxon>Alphaproteobacteria</taxon>
        <taxon>Hyphomicrobiales</taxon>
        <taxon>Nitrobacteraceae</taxon>
        <taxon>Bradyrhizobium</taxon>
    </lineage>
</organism>
<gene>
    <name evidence="2" type="ORF">EAS56_08935</name>
</gene>
<dbReference type="InterPro" id="IPR037053">
    <property type="entry name" value="Phage_tail_collar_dom_sf"/>
</dbReference>
<reference evidence="2 3" key="1">
    <citation type="submission" date="2018-10" db="EMBL/GenBank/DDBJ databases">
        <title>Bradyrhizobium sp. nov., effective nodules isolated from peanut in China.</title>
        <authorList>
            <person name="Li Y."/>
        </authorList>
    </citation>
    <scope>NUCLEOTIDE SEQUENCE [LARGE SCALE GENOMIC DNA]</scope>
    <source>
        <strain evidence="2 3">CCBAU 53426</strain>
    </source>
</reference>
<evidence type="ECO:0000313" key="2">
    <source>
        <dbReference type="EMBL" id="RXH15358.1"/>
    </source>
</evidence>
<dbReference type="SUPFAM" id="SSF88874">
    <property type="entry name" value="Receptor-binding domain of short tail fibre protein gp12"/>
    <property type="match status" value="1"/>
</dbReference>
<accession>A0ABY0E956</accession>
<proteinExistence type="predicted"/>